<organism evidence="1 2">
    <name type="scientific">Populus alba</name>
    <name type="common">White poplar</name>
    <dbReference type="NCBI Taxonomy" id="43335"/>
    <lineage>
        <taxon>Eukaryota</taxon>
        <taxon>Viridiplantae</taxon>
        <taxon>Streptophyta</taxon>
        <taxon>Embryophyta</taxon>
        <taxon>Tracheophyta</taxon>
        <taxon>Spermatophyta</taxon>
        <taxon>Magnoliopsida</taxon>
        <taxon>eudicotyledons</taxon>
        <taxon>Gunneridae</taxon>
        <taxon>Pentapetalae</taxon>
        <taxon>rosids</taxon>
        <taxon>fabids</taxon>
        <taxon>Malpighiales</taxon>
        <taxon>Salicaceae</taxon>
        <taxon>Saliceae</taxon>
        <taxon>Populus</taxon>
    </lineage>
</organism>
<gene>
    <name evidence="1" type="ORF">D5086_031803</name>
</gene>
<dbReference type="EMBL" id="RCHU02000018">
    <property type="protein sequence ID" value="KAL3566388.1"/>
    <property type="molecule type" value="Genomic_DNA"/>
</dbReference>
<comment type="caution">
    <text evidence="1">The sequence shown here is derived from an EMBL/GenBank/DDBJ whole genome shotgun (WGS) entry which is preliminary data.</text>
</comment>
<dbReference type="Proteomes" id="UP000309997">
    <property type="component" value="Unassembled WGS sequence"/>
</dbReference>
<protein>
    <submittedName>
        <fullName evidence="1">Uncharacterized protein</fullName>
    </submittedName>
</protein>
<proteinExistence type="predicted"/>
<keyword evidence="2" id="KW-1185">Reference proteome</keyword>
<name>A0ACC4AKI6_POPAL</name>
<accession>A0ACC4AKI6</accession>
<sequence>MPKKSSSKKPTQEQENADVQQAKPSSTPEKSGNEIDDIFSGKKRKKPEQIKADKANVNGEEKPKSMKKKKKSKEDEERRFTDPPSKSRKKTEDGFSVYTEEELGFNNSSGGAVTEWWFCLLSSRIVLTFEYNSRSSSRHTLLPQTTFGFSAGNSSHVQQFEQHFNWLPFIFSFIPSFPESDWIASLCTFAYSTPILMNIVYGISTEKQSLVPQVEVHSTLQILWLGPNESQNIVKRLAKVYDLLNGSPKNSSAPDQQWHQIKSSSSISPLMNSRNHELDIWVRCCLKMNMFKN</sequence>
<evidence type="ECO:0000313" key="2">
    <source>
        <dbReference type="Proteomes" id="UP000309997"/>
    </source>
</evidence>
<reference evidence="1 2" key="1">
    <citation type="journal article" date="2024" name="Plant Biotechnol. J.">
        <title>Genome and CRISPR/Cas9 system of a widespread forest tree (Populus alba) in the world.</title>
        <authorList>
            <person name="Liu Y.J."/>
            <person name="Jiang P.F."/>
            <person name="Han X.M."/>
            <person name="Li X.Y."/>
            <person name="Wang H.M."/>
            <person name="Wang Y.J."/>
            <person name="Wang X.X."/>
            <person name="Zeng Q.Y."/>
        </authorList>
    </citation>
    <scope>NUCLEOTIDE SEQUENCE [LARGE SCALE GENOMIC DNA]</scope>
    <source>
        <strain evidence="2">cv. PAL-ZL1</strain>
    </source>
</reference>
<evidence type="ECO:0000313" key="1">
    <source>
        <dbReference type="EMBL" id="KAL3566388.1"/>
    </source>
</evidence>